<proteinExistence type="predicted"/>
<accession>A0ABY6FVS3</accession>
<protein>
    <recommendedName>
        <fullName evidence="3">IrrE N-terminal-like domain-containing protein</fullName>
    </recommendedName>
</protein>
<evidence type="ECO:0008006" key="3">
    <source>
        <dbReference type="Google" id="ProtNLM"/>
    </source>
</evidence>
<gene>
    <name evidence="1" type="ORF">N9A08_03800</name>
</gene>
<evidence type="ECO:0000313" key="2">
    <source>
        <dbReference type="Proteomes" id="UP001063368"/>
    </source>
</evidence>
<name>A0ABY6FVS3_9MICC</name>
<evidence type="ECO:0000313" key="1">
    <source>
        <dbReference type="EMBL" id="UYB36809.1"/>
    </source>
</evidence>
<reference evidence="1" key="1">
    <citation type="submission" date="2022-09" db="EMBL/GenBank/DDBJ databases">
        <authorList>
            <person name="Li D."/>
            <person name="Cheng J."/>
            <person name="Li Y."/>
        </authorList>
    </citation>
    <scope>NUCLEOTIDE SEQUENCE</scope>
    <source>
        <strain evidence="1">DL</strain>
    </source>
</reference>
<organism evidence="1 2">
    <name type="scientific">Arthrobacter koreensis</name>
    <dbReference type="NCBI Taxonomy" id="199136"/>
    <lineage>
        <taxon>Bacteria</taxon>
        <taxon>Bacillati</taxon>
        <taxon>Actinomycetota</taxon>
        <taxon>Actinomycetes</taxon>
        <taxon>Micrococcales</taxon>
        <taxon>Micrococcaceae</taxon>
        <taxon>Arthrobacter</taxon>
    </lineage>
</organism>
<keyword evidence="2" id="KW-1185">Reference proteome</keyword>
<dbReference type="RefSeq" id="WP_263128399.1">
    <property type="nucleotide sequence ID" value="NZ_CP106856.1"/>
</dbReference>
<sequence length="166" mass="18110">MALRFTKSAGSERERAASRAVVEALNLAEHVSFEDLLAAVSTAHGKPIELHDIDHGIIPAVTGLWIEKEKKSIILLPAGDNRLHRTHAACHEFGHVLLQHQGCGGVETATPSVFAHVGSRRGIKTMLARSLDWNETERAAEHVAYLLSLSLLGDRGSSSDFERTFI</sequence>
<dbReference type="Proteomes" id="UP001063368">
    <property type="component" value="Chromosome"/>
</dbReference>
<dbReference type="EMBL" id="CP106856">
    <property type="protein sequence ID" value="UYB36809.1"/>
    <property type="molecule type" value="Genomic_DNA"/>
</dbReference>